<keyword evidence="1" id="KW-0808">Transferase</keyword>
<dbReference type="InterPro" id="IPR000477">
    <property type="entry name" value="RT_dom"/>
</dbReference>
<reference evidence="9" key="1">
    <citation type="submission" date="2020-06" db="EMBL/GenBank/DDBJ databases">
        <authorList>
            <person name="Li T."/>
            <person name="Hu X."/>
            <person name="Zhang T."/>
            <person name="Song X."/>
            <person name="Zhang H."/>
            <person name="Dai N."/>
            <person name="Sheng W."/>
            <person name="Hou X."/>
            <person name="Wei L."/>
        </authorList>
    </citation>
    <scope>NUCLEOTIDE SEQUENCE</scope>
    <source>
        <strain evidence="9">G02</strain>
        <tissue evidence="9">Leaf</tissue>
    </source>
</reference>
<keyword evidence="5" id="KW-0378">Hydrolase</keyword>
<dbReference type="PANTHER" id="PTHR48475:SF2">
    <property type="entry name" value="RIBONUCLEASE H"/>
    <property type="match status" value="1"/>
</dbReference>
<organism evidence="9">
    <name type="scientific">Sesamum radiatum</name>
    <name type="common">Black benniseed</name>
    <dbReference type="NCBI Taxonomy" id="300843"/>
    <lineage>
        <taxon>Eukaryota</taxon>
        <taxon>Viridiplantae</taxon>
        <taxon>Streptophyta</taxon>
        <taxon>Embryophyta</taxon>
        <taxon>Tracheophyta</taxon>
        <taxon>Spermatophyta</taxon>
        <taxon>Magnoliopsida</taxon>
        <taxon>eudicotyledons</taxon>
        <taxon>Gunneridae</taxon>
        <taxon>Pentapetalae</taxon>
        <taxon>asterids</taxon>
        <taxon>lamiids</taxon>
        <taxon>Lamiales</taxon>
        <taxon>Pedaliaceae</taxon>
        <taxon>Sesamum</taxon>
    </lineage>
</organism>
<dbReference type="SUPFAM" id="SSF56672">
    <property type="entry name" value="DNA/RNA polymerases"/>
    <property type="match status" value="1"/>
</dbReference>
<evidence type="ECO:0000256" key="2">
    <source>
        <dbReference type="ARBA" id="ARBA00022695"/>
    </source>
</evidence>
<reference evidence="9" key="2">
    <citation type="journal article" date="2024" name="Plant">
        <title>Genomic evolution and insights into agronomic trait innovations of Sesamum species.</title>
        <authorList>
            <person name="Miao H."/>
            <person name="Wang L."/>
            <person name="Qu L."/>
            <person name="Liu H."/>
            <person name="Sun Y."/>
            <person name="Le M."/>
            <person name="Wang Q."/>
            <person name="Wei S."/>
            <person name="Zheng Y."/>
            <person name="Lin W."/>
            <person name="Duan Y."/>
            <person name="Cao H."/>
            <person name="Xiong S."/>
            <person name="Wang X."/>
            <person name="Wei L."/>
            <person name="Li C."/>
            <person name="Ma Q."/>
            <person name="Ju M."/>
            <person name="Zhao R."/>
            <person name="Li G."/>
            <person name="Mu C."/>
            <person name="Tian Q."/>
            <person name="Mei H."/>
            <person name="Zhang T."/>
            <person name="Gao T."/>
            <person name="Zhang H."/>
        </authorList>
    </citation>
    <scope>NUCLEOTIDE SEQUENCE</scope>
    <source>
        <strain evidence="9">G02</strain>
    </source>
</reference>
<name>A0AAW2WKC9_SESRA</name>
<dbReference type="AlphaFoldDB" id="A0AAW2WKC9"/>
<evidence type="ECO:0000256" key="6">
    <source>
        <dbReference type="ARBA" id="ARBA00022918"/>
    </source>
</evidence>
<dbReference type="InterPro" id="IPR043128">
    <property type="entry name" value="Rev_trsase/Diguanyl_cyclase"/>
</dbReference>
<evidence type="ECO:0000259" key="8">
    <source>
        <dbReference type="PROSITE" id="PS50878"/>
    </source>
</evidence>
<evidence type="ECO:0000256" key="3">
    <source>
        <dbReference type="ARBA" id="ARBA00022722"/>
    </source>
</evidence>
<keyword evidence="2" id="KW-0548">Nucleotidyltransferase</keyword>
<dbReference type="CDD" id="cd09279">
    <property type="entry name" value="RNase_HI_like"/>
    <property type="match status" value="1"/>
</dbReference>
<accession>A0AAW2WKC9</accession>
<feature type="domain" description="Reverse transcriptase" evidence="8">
    <location>
        <begin position="1"/>
        <end position="82"/>
    </location>
</feature>
<dbReference type="Gene3D" id="3.30.420.10">
    <property type="entry name" value="Ribonuclease H-like superfamily/Ribonuclease H"/>
    <property type="match status" value="1"/>
</dbReference>
<protein>
    <submittedName>
        <fullName evidence="9">Ribonuclease HI</fullName>
    </submittedName>
</protein>
<dbReference type="Gene3D" id="3.30.70.270">
    <property type="match status" value="1"/>
</dbReference>
<evidence type="ECO:0000256" key="7">
    <source>
        <dbReference type="SAM" id="Coils"/>
    </source>
</evidence>
<dbReference type="Pfam" id="PF17917">
    <property type="entry name" value="RT_RNaseH"/>
    <property type="match status" value="1"/>
</dbReference>
<evidence type="ECO:0000256" key="4">
    <source>
        <dbReference type="ARBA" id="ARBA00022759"/>
    </source>
</evidence>
<proteinExistence type="predicted"/>
<dbReference type="EMBL" id="JACGWJ010000001">
    <property type="protein sequence ID" value="KAL0442242.1"/>
    <property type="molecule type" value="Genomic_DNA"/>
</dbReference>
<keyword evidence="6" id="KW-0695">RNA-directed DNA polymerase</keyword>
<keyword evidence="7" id="KW-0175">Coiled coil</keyword>
<dbReference type="InterPro" id="IPR043502">
    <property type="entry name" value="DNA/RNA_pol_sf"/>
</dbReference>
<dbReference type="PROSITE" id="PS50878">
    <property type="entry name" value="RT_POL"/>
    <property type="match status" value="1"/>
</dbReference>
<dbReference type="GO" id="GO:0004523">
    <property type="term" value="F:RNA-DNA hybrid ribonuclease activity"/>
    <property type="evidence" value="ECO:0007669"/>
    <property type="project" value="InterPro"/>
</dbReference>
<dbReference type="GO" id="GO:0003964">
    <property type="term" value="F:RNA-directed DNA polymerase activity"/>
    <property type="evidence" value="ECO:0007669"/>
    <property type="project" value="UniProtKB-KW"/>
</dbReference>
<dbReference type="SUPFAM" id="SSF53098">
    <property type="entry name" value="Ribonuclease H-like"/>
    <property type="match status" value="1"/>
</dbReference>
<evidence type="ECO:0000256" key="1">
    <source>
        <dbReference type="ARBA" id="ARBA00022679"/>
    </source>
</evidence>
<dbReference type="Pfam" id="PF00078">
    <property type="entry name" value="RVT_1"/>
    <property type="match status" value="1"/>
</dbReference>
<sequence>MPFGLKNAGATYQRLVDKIFRPQLGRNMEVYVDGMLVKVKEAHNHAEDLEETFAVLRKYRLKLNIGKCTFGVSGGRFLGFMVTQRVSSVLVREEDGTQTPIYHVSKLLNGAKCRYPSLEKMALALVIIARKLRPYFLSYLVGVRTNTPLKQVLGKPEEEVSKERPWLLHVDGSSTTQGSGAGVVITSPQVEDMELAIKFDFKASNNETKYEALVLGMRMALDAGALHLIAYYDSQMIVKQLSGEYEAKEESMIQYLQQIEELKTKFKSFQLQQIHREENVKADSLSKLASALEDCKTRRIIVQRLPHPRVPLNIQAISLSNNDWRTPIIRWIDEGHLPGYRWKTDRIKIRAIRFLTQGGALYKKSFTHPLLCYLSQKEGLHVLKEIHDG</sequence>
<dbReference type="CDD" id="cd01647">
    <property type="entry name" value="RT_LTR"/>
    <property type="match status" value="1"/>
</dbReference>
<dbReference type="Pfam" id="PF13456">
    <property type="entry name" value="RVT_3"/>
    <property type="match status" value="1"/>
</dbReference>
<keyword evidence="4" id="KW-0255">Endonuclease</keyword>
<comment type="caution">
    <text evidence="9">The sequence shown here is derived from an EMBL/GenBank/DDBJ whole genome shotgun (WGS) entry which is preliminary data.</text>
</comment>
<dbReference type="GO" id="GO:0003676">
    <property type="term" value="F:nucleic acid binding"/>
    <property type="evidence" value="ECO:0007669"/>
    <property type="project" value="InterPro"/>
</dbReference>
<evidence type="ECO:0000313" key="9">
    <source>
        <dbReference type="EMBL" id="KAL0442242.1"/>
    </source>
</evidence>
<evidence type="ECO:0000256" key="5">
    <source>
        <dbReference type="ARBA" id="ARBA00022801"/>
    </source>
</evidence>
<dbReference type="InterPro" id="IPR041373">
    <property type="entry name" value="RT_RNaseH"/>
</dbReference>
<dbReference type="InterPro" id="IPR036397">
    <property type="entry name" value="RNaseH_sf"/>
</dbReference>
<keyword evidence="3" id="KW-0540">Nuclease</keyword>
<dbReference type="InterPro" id="IPR002156">
    <property type="entry name" value="RNaseH_domain"/>
</dbReference>
<feature type="coiled-coil region" evidence="7">
    <location>
        <begin position="238"/>
        <end position="272"/>
    </location>
</feature>
<gene>
    <name evidence="9" type="ORF">Sradi_0163100</name>
</gene>
<dbReference type="InterPro" id="IPR012337">
    <property type="entry name" value="RNaseH-like_sf"/>
</dbReference>
<dbReference type="PANTHER" id="PTHR48475">
    <property type="entry name" value="RIBONUCLEASE H"/>
    <property type="match status" value="1"/>
</dbReference>